<dbReference type="EMBL" id="BKCJ010008460">
    <property type="protein sequence ID" value="GEU82335.1"/>
    <property type="molecule type" value="Genomic_DNA"/>
</dbReference>
<feature type="compositionally biased region" description="Basic and acidic residues" evidence="2">
    <location>
        <begin position="336"/>
        <end position="354"/>
    </location>
</feature>
<evidence type="ECO:0000256" key="2">
    <source>
        <dbReference type="SAM" id="MobiDB-lite"/>
    </source>
</evidence>
<reference evidence="3" key="1">
    <citation type="journal article" date="2019" name="Sci. Rep.">
        <title>Draft genome of Tanacetum cinerariifolium, the natural source of mosquito coil.</title>
        <authorList>
            <person name="Yamashiro T."/>
            <person name="Shiraishi A."/>
            <person name="Satake H."/>
            <person name="Nakayama K."/>
        </authorList>
    </citation>
    <scope>NUCLEOTIDE SEQUENCE</scope>
</reference>
<accession>A0A6L2NCK2</accession>
<organism evidence="3">
    <name type="scientific">Tanacetum cinerariifolium</name>
    <name type="common">Dalmatian daisy</name>
    <name type="synonym">Chrysanthemum cinerariifolium</name>
    <dbReference type="NCBI Taxonomy" id="118510"/>
    <lineage>
        <taxon>Eukaryota</taxon>
        <taxon>Viridiplantae</taxon>
        <taxon>Streptophyta</taxon>
        <taxon>Embryophyta</taxon>
        <taxon>Tracheophyta</taxon>
        <taxon>Spermatophyta</taxon>
        <taxon>Magnoliopsida</taxon>
        <taxon>eudicotyledons</taxon>
        <taxon>Gunneridae</taxon>
        <taxon>Pentapetalae</taxon>
        <taxon>asterids</taxon>
        <taxon>campanulids</taxon>
        <taxon>Asterales</taxon>
        <taxon>Asteraceae</taxon>
        <taxon>Asteroideae</taxon>
        <taxon>Anthemideae</taxon>
        <taxon>Anthemidinae</taxon>
        <taxon>Tanacetum</taxon>
    </lineage>
</organism>
<sequence length="451" mass="50665">MDTKVPQLSGPSIPGADEVVHKDRGDSLVRTVSTAASLDAEQDGGNILKTKFKATPNEPSSLGTSSSGGPRCQETMGDTSAQTRFEIVYKPFNDSPLLGVNTPESDEDSMELKELMAFCTYLQTRVLDCENKNKKREHIADETANMENVPTESIEPPLSRVNTLRSGEDSLKLIELTEIYTKLSDRVLSLEHIKTTQAAKIKSLKTMVKKLEGKKKKKTHKLKRLYKAGLSASIVSSDEEGLEEHGNLNDQDEMMFDVNADLHSEEVVVDKDAKNVQNVVDKQRELKRSKINHLKRFDAVKKMFDKAYKKVNTFVAMDSEVVERSKNTEAEVIEGSSKRPGNELEKESSKRQRLEDDDDSAQLKKNLEIVSDDGDDVTVDATSLSSKSQTIVDYKIHKEGRKSYYQSLEQMVVLKPMAWQTDYCIMKEGMSILRGRKSVPGMNSNEREMER</sequence>
<feature type="region of interest" description="Disordered" evidence="2">
    <location>
        <begin position="325"/>
        <end position="362"/>
    </location>
</feature>
<feature type="non-terminal residue" evidence="3">
    <location>
        <position position="451"/>
    </location>
</feature>
<protein>
    <submittedName>
        <fullName evidence="3">Uncharacterized protein</fullName>
    </submittedName>
</protein>
<dbReference type="AlphaFoldDB" id="A0A6L2NCK2"/>
<feature type="coiled-coil region" evidence="1">
    <location>
        <begin position="201"/>
        <end position="228"/>
    </location>
</feature>
<evidence type="ECO:0000313" key="3">
    <source>
        <dbReference type="EMBL" id="GEU82335.1"/>
    </source>
</evidence>
<gene>
    <name evidence="3" type="ORF">Tci_054313</name>
</gene>
<evidence type="ECO:0000256" key="1">
    <source>
        <dbReference type="SAM" id="Coils"/>
    </source>
</evidence>
<feature type="compositionally biased region" description="Low complexity" evidence="2">
    <location>
        <begin position="60"/>
        <end position="69"/>
    </location>
</feature>
<name>A0A6L2NCK2_TANCI</name>
<feature type="region of interest" description="Disordered" evidence="2">
    <location>
        <begin position="1"/>
        <end position="25"/>
    </location>
</feature>
<comment type="caution">
    <text evidence="3">The sequence shown here is derived from an EMBL/GenBank/DDBJ whole genome shotgun (WGS) entry which is preliminary data.</text>
</comment>
<feature type="region of interest" description="Disordered" evidence="2">
    <location>
        <begin position="51"/>
        <end position="76"/>
    </location>
</feature>
<keyword evidence="1" id="KW-0175">Coiled coil</keyword>
<proteinExistence type="predicted"/>